<evidence type="ECO:0000313" key="14">
    <source>
        <dbReference type="EMBL" id="OCK79342.1"/>
    </source>
</evidence>
<name>A0A8E2E8I6_9PEZI</name>
<dbReference type="InterPro" id="IPR005606">
    <property type="entry name" value="Sec20"/>
</dbReference>
<dbReference type="InterPro" id="IPR056173">
    <property type="entry name" value="Sec20_C"/>
</dbReference>
<feature type="domain" description="Sec20 C-terminal" evidence="13">
    <location>
        <begin position="165"/>
        <end position="255"/>
    </location>
</feature>
<keyword evidence="5" id="KW-0931">ER-Golgi transport</keyword>
<keyword evidence="8 12" id="KW-0472">Membrane</keyword>
<comment type="similarity">
    <text evidence="9">Belongs to the SEC20 family.</text>
</comment>
<keyword evidence="6 12" id="KW-1133">Transmembrane helix</keyword>
<evidence type="ECO:0000256" key="1">
    <source>
        <dbReference type="ARBA" id="ARBA00004163"/>
    </source>
</evidence>
<accession>A0A8E2E8I6</accession>
<feature type="region of interest" description="Disordered" evidence="11">
    <location>
        <begin position="139"/>
        <end position="159"/>
    </location>
</feature>
<gene>
    <name evidence="14" type="ORF">K432DRAFT_426584</name>
</gene>
<dbReference type="GO" id="GO:0005484">
    <property type="term" value="F:SNAP receptor activity"/>
    <property type="evidence" value="ECO:0007669"/>
    <property type="project" value="InterPro"/>
</dbReference>
<dbReference type="EMBL" id="KV745010">
    <property type="protein sequence ID" value="OCK79342.1"/>
    <property type="molecule type" value="Genomic_DNA"/>
</dbReference>
<evidence type="ECO:0000313" key="15">
    <source>
        <dbReference type="Proteomes" id="UP000250266"/>
    </source>
</evidence>
<dbReference type="GO" id="GO:0031201">
    <property type="term" value="C:SNARE complex"/>
    <property type="evidence" value="ECO:0007669"/>
    <property type="project" value="TreeGrafter"/>
</dbReference>
<feature type="compositionally biased region" description="Polar residues" evidence="11">
    <location>
        <begin position="139"/>
        <end position="148"/>
    </location>
</feature>
<protein>
    <submittedName>
        <fullName evidence="14">Sec20-domain-containing protein</fullName>
    </submittedName>
</protein>
<dbReference type="Pfam" id="PF03908">
    <property type="entry name" value="Sec20"/>
    <property type="match status" value="1"/>
</dbReference>
<keyword evidence="4" id="KW-0256">Endoplasmic reticulum</keyword>
<reference evidence="14 15" key="1">
    <citation type="journal article" date="2016" name="Nat. Commun.">
        <title>Ectomycorrhizal ecology is imprinted in the genome of the dominant symbiotic fungus Cenococcum geophilum.</title>
        <authorList>
            <consortium name="DOE Joint Genome Institute"/>
            <person name="Peter M."/>
            <person name="Kohler A."/>
            <person name="Ohm R.A."/>
            <person name="Kuo A."/>
            <person name="Krutzmann J."/>
            <person name="Morin E."/>
            <person name="Arend M."/>
            <person name="Barry K.W."/>
            <person name="Binder M."/>
            <person name="Choi C."/>
            <person name="Clum A."/>
            <person name="Copeland A."/>
            <person name="Grisel N."/>
            <person name="Haridas S."/>
            <person name="Kipfer T."/>
            <person name="LaButti K."/>
            <person name="Lindquist E."/>
            <person name="Lipzen A."/>
            <person name="Maire R."/>
            <person name="Meier B."/>
            <person name="Mihaltcheva S."/>
            <person name="Molinier V."/>
            <person name="Murat C."/>
            <person name="Poggeler S."/>
            <person name="Quandt C.A."/>
            <person name="Sperisen C."/>
            <person name="Tritt A."/>
            <person name="Tisserant E."/>
            <person name="Crous P.W."/>
            <person name="Henrissat B."/>
            <person name="Nehls U."/>
            <person name="Egli S."/>
            <person name="Spatafora J.W."/>
            <person name="Grigoriev I.V."/>
            <person name="Martin F.M."/>
        </authorList>
    </citation>
    <scope>NUCLEOTIDE SEQUENCE [LARGE SCALE GENOMIC DNA]</scope>
    <source>
        <strain evidence="14 15">CBS 459.81</strain>
    </source>
</reference>
<evidence type="ECO:0000256" key="2">
    <source>
        <dbReference type="ARBA" id="ARBA00022448"/>
    </source>
</evidence>
<keyword evidence="15" id="KW-1185">Reference proteome</keyword>
<keyword evidence="7 10" id="KW-0175">Coiled coil</keyword>
<proteinExistence type="inferred from homology"/>
<evidence type="ECO:0000259" key="13">
    <source>
        <dbReference type="Pfam" id="PF03908"/>
    </source>
</evidence>
<dbReference type="GO" id="GO:0006890">
    <property type="term" value="P:retrograde vesicle-mediated transport, Golgi to endoplasmic reticulum"/>
    <property type="evidence" value="ECO:0007669"/>
    <property type="project" value="InterPro"/>
</dbReference>
<keyword evidence="2" id="KW-0813">Transport</keyword>
<evidence type="ECO:0000256" key="12">
    <source>
        <dbReference type="SAM" id="Phobius"/>
    </source>
</evidence>
<keyword evidence="3 12" id="KW-0812">Transmembrane</keyword>
<evidence type="ECO:0000256" key="7">
    <source>
        <dbReference type="ARBA" id="ARBA00023054"/>
    </source>
</evidence>
<dbReference type="Proteomes" id="UP000250266">
    <property type="component" value="Unassembled WGS sequence"/>
</dbReference>
<evidence type="ECO:0000256" key="3">
    <source>
        <dbReference type="ARBA" id="ARBA00022692"/>
    </source>
</evidence>
<sequence>MTTQSLSVRLTALFESNKFVLQLIHRLSKLHFQPGSSPLNGDDDVRLELSSEIHDSLKQVEEELELLRQEVDELNVGVANAGRRDSEKDRERLRLAIQVSKLGEDLKSSRSQFRKAQLQAKRNAELARQKERELLFSSLHTGTTTSANRARGQEKSPADEVLVTASSDVTAALRRTHQLMQSELERSRFAQESLDQSTAALVELGEHYTNLDTLLSNSRTLLSSLLRSQKSDTWYLETTFYILITTIIWLVFRRLLYGPLWWFIWLPLKLGYKLLFSVFTTLNYANNTNTTTTVSTTLSTTVSIDQGPTILPEYQ</sequence>
<evidence type="ECO:0000256" key="8">
    <source>
        <dbReference type="ARBA" id="ARBA00023136"/>
    </source>
</evidence>
<evidence type="ECO:0000256" key="4">
    <source>
        <dbReference type="ARBA" id="ARBA00022824"/>
    </source>
</evidence>
<evidence type="ECO:0000256" key="5">
    <source>
        <dbReference type="ARBA" id="ARBA00022892"/>
    </source>
</evidence>
<organism evidence="14 15">
    <name type="scientific">Lepidopterella palustris CBS 459.81</name>
    <dbReference type="NCBI Taxonomy" id="1314670"/>
    <lineage>
        <taxon>Eukaryota</taxon>
        <taxon>Fungi</taxon>
        <taxon>Dikarya</taxon>
        <taxon>Ascomycota</taxon>
        <taxon>Pezizomycotina</taxon>
        <taxon>Dothideomycetes</taxon>
        <taxon>Pleosporomycetidae</taxon>
        <taxon>Mytilinidiales</taxon>
        <taxon>Argynnaceae</taxon>
        <taxon>Lepidopterella</taxon>
    </lineage>
</organism>
<dbReference type="GO" id="GO:0005789">
    <property type="term" value="C:endoplasmic reticulum membrane"/>
    <property type="evidence" value="ECO:0007669"/>
    <property type="project" value="UniProtKB-SubCell"/>
</dbReference>
<dbReference type="PANTHER" id="PTHR12825">
    <property type="entry name" value="BNIP1-RELATED"/>
    <property type="match status" value="1"/>
</dbReference>
<feature type="coiled-coil region" evidence="10">
    <location>
        <begin position="50"/>
        <end position="84"/>
    </location>
</feature>
<dbReference type="AlphaFoldDB" id="A0A8E2E8I6"/>
<dbReference type="OrthoDB" id="46868at2759"/>
<evidence type="ECO:0000256" key="11">
    <source>
        <dbReference type="SAM" id="MobiDB-lite"/>
    </source>
</evidence>
<feature type="transmembrane region" description="Helical" evidence="12">
    <location>
        <begin position="234"/>
        <end position="252"/>
    </location>
</feature>
<evidence type="ECO:0000256" key="6">
    <source>
        <dbReference type="ARBA" id="ARBA00022989"/>
    </source>
</evidence>
<evidence type="ECO:0000256" key="9">
    <source>
        <dbReference type="ARBA" id="ARBA00037934"/>
    </source>
</evidence>
<feature type="transmembrane region" description="Helical" evidence="12">
    <location>
        <begin position="264"/>
        <end position="285"/>
    </location>
</feature>
<dbReference type="PANTHER" id="PTHR12825:SF0">
    <property type="entry name" value="VESICLE TRANSPORT PROTEIN SEC20"/>
    <property type="match status" value="1"/>
</dbReference>
<comment type="subcellular location">
    <subcellularLocation>
        <location evidence="1">Endoplasmic reticulum membrane</location>
        <topology evidence="1">Single-pass type IV membrane protein</topology>
    </subcellularLocation>
</comment>
<evidence type="ECO:0000256" key="10">
    <source>
        <dbReference type="SAM" id="Coils"/>
    </source>
</evidence>